<feature type="transmembrane region" description="Helical" evidence="4">
    <location>
        <begin position="957"/>
        <end position="974"/>
    </location>
</feature>
<feature type="region of interest" description="Disordered" evidence="3">
    <location>
        <begin position="1068"/>
        <end position="1115"/>
    </location>
</feature>
<feature type="region of interest" description="Disordered" evidence="3">
    <location>
        <begin position="1859"/>
        <end position="1921"/>
    </location>
</feature>
<feature type="transmembrane region" description="Helical" evidence="4">
    <location>
        <begin position="2162"/>
        <end position="2184"/>
    </location>
</feature>
<dbReference type="Gene3D" id="1.25.40.10">
    <property type="entry name" value="Tetratricopeptide repeat domain"/>
    <property type="match status" value="1"/>
</dbReference>
<feature type="region of interest" description="Disordered" evidence="3">
    <location>
        <begin position="1452"/>
        <end position="1497"/>
    </location>
</feature>
<feature type="transmembrane region" description="Helical" evidence="4">
    <location>
        <begin position="1021"/>
        <end position="1046"/>
    </location>
</feature>
<evidence type="ECO:0000256" key="1">
    <source>
        <dbReference type="ARBA" id="ARBA00022581"/>
    </source>
</evidence>
<keyword evidence="4" id="KW-0812">Transmembrane</keyword>
<name>A0A813M1K9_POLGL</name>
<keyword evidence="2" id="KW-0802">TPR repeat</keyword>
<dbReference type="SMART" id="SM00028">
    <property type="entry name" value="TPR"/>
    <property type="match status" value="3"/>
</dbReference>
<dbReference type="InterPro" id="IPR019734">
    <property type="entry name" value="TPR_rpt"/>
</dbReference>
<keyword evidence="1" id="KW-0945">Host-virus interaction</keyword>
<keyword evidence="4" id="KW-0472">Membrane</keyword>
<evidence type="ECO:0000256" key="3">
    <source>
        <dbReference type="SAM" id="MobiDB-lite"/>
    </source>
</evidence>
<feature type="compositionally biased region" description="Gly residues" evidence="3">
    <location>
        <begin position="1082"/>
        <end position="1092"/>
    </location>
</feature>
<proteinExistence type="predicted"/>
<evidence type="ECO:0000256" key="4">
    <source>
        <dbReference type="SAM" id="Phobius"/>
    </source>
</evidence>
<evidence type="ECO:0000313" key="5">
    <source>
        <dbReference type="EMBL" id="CAE8741121.1"/>
    </source>
</evidence>
<feature type="compositionally biased region" description="Pro residues" evidence="3">
    <location>
        <begin position="1860"/>
        <end position="1890"/>
    </location>
</feature>
<dbReference type="PANTHER" id="PTHR13037:SF24">
    <property type="entry name" value="POLYCOMB PROTEIN PCL-RELATED"/>
    <property type="match status" value="1"/>
</dbReference>
<keyword evidence="4" id="KW-1133">Transmembrane helix</keyword>
<dbReference type="PANTHER" id="PTHR13037">
    <property type="entry name" value="FORMIN"/>
    <property type="match status" value="1"/>
</dbReference>
<dbReference type="InterPro" id="IPR011990">
    <property type="entry name" value="TPR-like_helical_dom_sf"/>
</dbReference>
<feature type="compositionally biased region" description="Low complexity" evidence="3">
    <location>
        <begin position="1093"/>
        <end position="1114"/>
    </location>
</feature>
<feature type="compositionally biased region" description="Pro residues" evidence="3">
    <location>
        <begin position="2040"/>
        <end position="2054"/>
    </location>
</feature>
<feature type="repeat" description="TPR" evidence="2">
    <location>
        <begin position="460"/>
        <end position="493"/>
    </location>
</feature>
<feature type="region of interest" description="Disordered" evidence="3">
    <location>
        <begin position="1955"/>
        <end position="2054"/>
    </location>
</feature>
<organism evidence="5 6">
    <name type="scientific">Polarella glacialis</name>
    <name type="common">Dinoflagellate</name>
    <dbReference type="NCBI Taxonomy" id="89957"/>
    <lineage>
        <taxon>Eukaryota</taxon>
        <taxon>Sar</taxon>
        <taxon>Alveolata</taxon>
        <taxon>Dinophyceae</taxon>
        <taxon>Suessiales</taxon>
        <taxon>Suessiaceae</taxon>
        <taxon>Polarella</taxon>
    </lineage>
</organism>
<feature type="transmembrane region" description="Helical" evidence="4">
    <location>
        <begin position="986"/>
        <end position="1009"/>
    </location>
</feature>
<dbReference type="EMBL" id="CAJNNW010037356">
    <property type="protein sequence ID" value="CAE8741121.1"/>
    <property type="molecule type" value="Genomic_DNA"/>
</dbReference>
<sequence length="2210" mass="236055">MAGIVEKRLAQIGHGAEQRREGEGIECLAALAAHGATSCFCGSLDQPGPELDAPPGDPLRGASVHFLKNRLLQMLGLEETSELCVYNVEPQIREFSAAAICPRDHRPGAALVDVISRHAAGRSTHMLSYGWGYRVADIARALHAYCLKEGLEPQSTYVWICFLCINQHRVKEMQASGKGVPFEEFEDTFGSRVRAIGHVVALLSPWHSPLYTQRAWCVYELYVAATTDGVSFSLILPPQDEADMFQALSSGGGKQLWEAMTGIRVQSAKASVEEDRLRLLQLIEAKPGYAKLNQLIVRLLREWFVDIAEVQLKKALLTAVSSDCCTSSSSESPARHCVQVADWMSRVGASARGAQLVDAGLQVLGPATSENAADAAALHTTMVWLQYMLFDFKAAMEAAARAQQSFRLAGNECTEDAALCQANAGMVLQQLGDCSAALQAYEAAVAIHDSLGTKLSKERAGIYRTIGELHHQLRDFDKAFEAFDKAWQMWQELGMERSTSGAATLCKRAALQVDAGQPEEALDALQTAWNDVYEPLGLSESPGAADCLATKGRALLAIGDQVAAQESLKRAIAIFQAAGLGHVESVQQLRDLCSAGRETAPKMVLQKHIEIATSFLGLAIWKHAKGLLCGGWSNPEVTSRRLLLAQVGGGGPGPVGVTLALLASSATWWRNPPEAMSDTSDASELAPEAVDPIEPDRFGLRWQGASHGSPGGASAWLLTLPAAGRIILLTSEGVIEGGVALSGRGVTGGRAITLDSSTVRTHPPRLFERLNGTEGKVHLCRSLPCTRLHLSSDTGNYRSPLVHATAFARCPESDPASQLDLGAVWTECRTGDPTPALLDVSIETALPPVADAVEGATPAEEAQGSETVVATEVPNGRRRHTVKSPELETEFSMNAGEALEQERPPTPRMSWFMDHAFDTTAAQAWYSKVAAKLKWTSQVPQGDHDAQIMRHLSAPKVAFSVLAVVCLVAYSSLFPGPVPGGVLGSALYYAAKTAIIVASWMWHLGATFVGPFVSSLVIGSVGAWCAMSSGIITVISVGSAVIVNVFSKAASAAGHAFGASAGSAGGGAGASSSSGSVPPSGSAGGQAPGGARPGIATTPGPAPAGGSRPCGAPGVKWSTEVGPQQLAQWCASKSTELLPLLRVDAEQFVPPPGCSPVVDGCVGVCRLHHKVYKQTRWNSKCVFPETCLELGRPVKEYLLPGSPTVGMICMTHVVSALRTQDTLPEWVSRVRASVKDATSLQAACDGADGRPGLEGIVADLADEWNMRLAAAWERVASQCPHEWVHQLASRFGDTPVPRSDAPAPPPLLRSEAPVWSPFAGPEKHSGLGFGGIAGGSEGEWQPPPASRDLTSRSMFHGSIIPQDDAPQHPRLAGMMGLYGSGAVPLGPQDHSWNPVPQAGSMPPSKQAWDPYRDPHGLASLGGGSVYHPPPVANRGMSSNPMMSGTPVMTGGLASFGIHPGGMAPHGSTPWPQGQMGSSQSPPWAPGSNQNSHDPMHGLASAIGSLQQVLSKGNDDVVRQLERSNRTDAARGGDRHTLSGITREDELLKFALGGCDTQPIALCPGETGTNWIRSMRTAVLERRSDLIKVDCPVKIDFYVALAVALCSWGIPEDGESPKVYLDAKDFPALGADELQRWRAPPVSDSVLRASGRDPLTIETWAECCGRLAFFFGLVYGRHHEQSIVECIAALRRKHNSDSRTWSFLVVQRIFSNLLCRYLTEWRQIIRNVIRMSGHEDPNKGHIRRICQTLGPDGAPVVQPPKVFDLEDPEGHFQKVIYARMQRNVHQALWANAYELGNSKPGARIGGDAAYPQGPKVAPQITRLATKHTDVGKSGLKKCWKFNSHMGYRVNPWSNIWDAGAAPPPVTDTPSYMPLPPGQHPSPAPAPPPALPPQEMDTPDTSSHDFGHRFGGPMAGGAAPTAPAMSAQDAASVMFGAPAVGSPRAAPRAAGYFSPQQWHLHQQQNQQQQPQQQQQKQQHQQQKQTQLQQLQAAASAISAPAAPVGPPPQEPEWHNSWEPDAPVLPPQEPELHSIAEGTYTLPPTPDAPVRPPQLAPTIAPTPAPVVVAATRAPAVQPNIAGTTEPAFKFHAPEKSQFKNPFANPFKILKADLQKVLHKPKESDEHTAVLPSAAQAEQNLWNPLRLFEAHSSAAKRSDSRAWRHVVSVAGLAASASMAALMIGLGLLQAWRRRTGSRALEGFVLAPEQEAFHT</sequence>
<dbReference type="Proteomes" id="UP000626109">
    <property type="component" value="Unassembled WGS sequence"/>
</dbReference>
<dbReference type="SUPFAM" id="SSF48452">
    <property type="entry name" value="TPR-like"/>
    <property type="match status" value="1"/>
</dbReference>
<evidence type="ECO:0000256" key="2">
    <source>
        <dbReference type="PROSITE-ProRule" id="PRU00339"/>
    </source>
</evidence>
<feature type="compositionally biased region" description="Low complexity" evidence="3">
    <location>
        <begin position="1070"/>
        <end position="1081"/>
    </location>
</feature>
<feature type="compositionally biased region" description="Polar residues" evidence="3">
    <location>
        <begin position="1469"/>
        <end position="1492"/>
    </location>
</feature>
<dbReference type="Pfam" id="PF13424">
    <property type="entry name" value="TPR_12"/>
    <property type="match status" value="1"/>
</dbReference>
<comment type="caution">
    <text evidence="5">The sequence shown here is derived from an EMBL/GenBank/DDBJ whole genome shotgun (WGS) entry which is preliminary data.</text>
</comment>
<dbReference type="PROSITE" id="PS50005">
    <property type="entry name" value="TPR"/>
    <property type="match status" value="1"/>
</dbReference>
<reference evidence="5" key="1">
    <citation type="submission" date="2021-02" db="EMBL/GenBank/DDBJ databases">
        <authorList>
            <person name="Dougan E. K."/>
            <person name="Rhodes N."/>
            <person name="Thang M."/>
            <person name="Chan C."/>
        </authorList>
    </citation>
    <scope>NUCLEOTIDE SEQUENCE</scope>
</reference>
<evidence type="ECO:0000313" key="6">
    <source>
        <dbReference type="Proteomes" id="UP000626109"/>
    </source>
</evidence>
<protein>
    <submittedName>
        <fullName evidence="5">Uncharacterized protein</fullName>
    </submittedName>
</protein>
<feature type="compositionally biased region" description="Low complexity" evidence="3">
    <location>
        <begin position="1955"/>
        <end position="2000"/>
    </location>
</feature>
<gene>
    <name evidence="5" type="ORF">PGLA2088_LOCUS50308</name>
</gene>
<accession>A0A813M1K9</accession>